<dbReference type="InterPro" id="IPR003115">
    <property type="entry name" value="ParB_N"/>
</dbReference>
<evidence type="ECO:0000259" key="1">
    <source>
        <dbReference type="SMART" id="SM00470"/>
    </source>
</evidence>
<gene>
    <name evidence="2" type="ORF">B5F11_18820</name>
</gene>
<dbReference type="InterPro" id="IPR036086">
    <property type="entry name" value="ParB/Sulfiredoxin_sf"/>
</dbReference>
<comment type="caution">
    <text evidence="2">The sequence shown here is derived from an EMBL/GenBank/DDBJ whole genome shotgun (WGS) entry which is preliminary data.</text>
</comment>
<dbReference type="EMBL" id="NFKP01000037">
    <property type="protein sequence ID" value="OUP66951.1"/>
    <property type="molecule type" value="Genomic_DNA"/>
</dbReference>
<organism evidence="2 3">
    <name type="scientific">Anaerotruncus colihominis</name>
    <dbReference type="NCBI Taxonomy" id="169435"/>
    <lineage>
        <taxon>Bacteria</taxon>
        <taxon>Bacillati</taxon>
        <taxon>Bacillota</taxon>
        <taxon>Clostridia</taxon>
        <taxon>Eubacteriales</taxon>
        <taxon>Oscillospiraceae</taxon>
        <taxon>Anaerotruncus</taxon>
    </lineage>
</organism>
<name>A0A1Y4MHF5_9FIRM</name>
<evidence type="ECO:0000313" key="2">
    <source>
        <dbReference type="EMBL" id="OUP66951.1"/>
    </source>
</evidence>
<evidence type="ECO:0000313" key="3">
    <source>
        <dbReference type="Proteomes" id="UP000196386"/>
    </source>
</evidence>
<accession>A0A1Y4MHF5</accession>
<dbReference type="Proteomes" id="UP000196386">
    <property type="component" value="Unassembled WGS sequence"/>
</dbReference>
<protein>
    <recommendedName>
        <fullName evidence="1">ParB-like N-terminal domain-containing protein</fullName>
    </recommendedName>
</protein>
<proteinExistence type="predicted"/>
<sequence>MREQQPAEPVQEYITTATPRAWASGVPVFCAHDKVMPIGELRPNPKNPNHHPPEQIKLLAYVIRTQGWRAPITVSTRSGLIVRGHGRLEAALLDDLEEVPVDFQEYGSEAEEMADLVADNRIAELSDIDNRKLADAFAEIDTGEIPFLLSGYTEEQYQQIVTALSEAIHDEEPQEEPAEEDAGAPVTQAGDVWLLGAKATQASEETMKGILSRTSKRAAVVIVEIEPAQADATVARYIREAGKKLIRCIRGGQELARSKFEGIFERAAQEAADAEGGGRE</sequence>
<dbReference type="CDD" id="cd16403">
    <property type="entry name" value="ParB_N_like_MT"/>
    <property type="match status" value="1"/>
</dbReference>
<reference evidence="3" key="1">
    <citation type="submission" date="2017-04" db="EMBL/GenBank/DDBJ databases">
        <title>Function of individual gut microbiota members based on whole genome sequencing of pure cultures obtained from chicken caecum.</title>
        <authorList>
            <person name="Medvecky M."/>
            <person name="Cejkova D."/>
            <person name="Polansky O."/>
            <person name="Karasova D."/>
            <person name="Kubasova T."/>
            <person name="Cizek A."/>
            <person name="Rychlik I."/>
        </authorList>
    </citation>
    <scope>NUCLEOTIDE SEQUENCE [LARGE SCALE GENOMIC DNA]</scope>
    <source>
        <strain evidence="3">An175</strain>
    </source>
</reference>
<feature type="domain" description="ParB-like N-terminal" evidence="1">
    <location>
        <begin position="34"/>
        <end position="121"/>
    </location>
</feature>
<dbReference type="AlphaFoldDB" id="A0A1Y4MHF5"/>
<dbReference type="Pfam" id="PF02195">
    <property type="entry name" value="ParB_N"/>
    <property type="match status" value="1"/>
</dbReference>
<dbReference type="SMART" id="SM00470">
    <property type="entry name" value="ParB"/>
    <property type="match status" value="1"/>
</dbReference>
<dbReference type="SUPFAM" id="SSF110849">
    <property type="entry name" value="ParB/Sulfiredoxin"/>
    <property type="match status" value="1"/>
</dbReference>
<dbReference type="Gene3D" id="3.90.1530.10">
    <property type="entry name" value="Conserved hypothetical protein from pyrococcus furiosus pfu- 392566-001, ParB domain"/>
    <property type="match status" value="1"/>
</dbReference>
<dbReference type="RefSeq" id="WP_006876215.1">
    <property type="nucleotide sequence ID" value="NZ_CP102255.1"/>
</dbReference>